<proteinExistence type="predicted"/>
<dbReference type="InterPro" id="IPR009057">
    <property type="entry name" value="Homeodomain-like_sf"/>
</dbReference>
<feature type="domain" description="HTH tetR-type" evidence="3">
    <location>
        <begin position="3"/>
        <end position="63"/>
    </location>
</feature>
<keyword evidence="5" id="KW-1185">Reference proteome</keyword>
<keyword evidence="1 2" id="KW-0238">DNA-binding</keyword>
<evidence type="ECO:0000313" key="5">
    <source>
        <dbReference type="Proteomes" id="UP000595857"/>
    </source>
</evidence>
<accession>A0ABX7C577</accession>
<name>A0ABX7C577_9HYPH</name>
<protein>
    <recommendedName>
        <fullName evidence="3">HTH tetR-type domain-containing protein</fullName>
    </recommendedName>
</protein>
<gene>
    <name evidence="4" type="ORF">JI748_11560</name>
</gene>
<dbReference type="RefSeq" id="WP_201630744.1">
    <property type="nucleotide sequence ID" value="NZ_CP068046.1"/>
</dbReference>
<evidence type="ECO:0000313" key="4">
    <source>
        <dbReference type="EMBL" id="QQR38414.1"/>
    </source>
</evidence>
<dbReference type="Proteomes" id="UP000595857">
    <property type="component" value="Chromosome"/>
</dbReference>
<feature type="DNA-binding region" description="H-T-H motif" evidence="2">
    <location>
        <begin position="26"/>
        <end position="45"/>
    </location>
</feature>
<dbReference type="InterPro" id="IPR041583">
    <property type="entry name" value="TetR_C_31"/>
</dbReference>
<dbReference type="EMBL" id="CP068046">
    <property type="protein sequence ID" value="QQR38414.1"/>
    <property type="molecule type" value="Genomic_DNA"/>
</dbReference>
<dbReference type="SUPFAM" id="SSF46689">
    <property type="entry name" value="Homeodomain-like"/>
    <property type="match status" value="1"/>
</dbReference>
<sequence>MTDNRRDAIADAAIEIIATEGLRALTHRAIDGRLGYPAGSTSYYLRTRQALIEAVVSRLSTRTFDELGQEASAPAPRDADVAAKAIAALVVSMTESRPLDHLARYALRIDLVKEPDLHKLITDESPIRQRLLAAGTATLRGVGVPEPQLHAQDLVALVDDLIFDRLTNSRAAADPGRVISAYFRGLVTKKA</sequence>
<dbReference type="Gene3D" id="1.10.357.10">
    <property type="entry name" value="Tetracycline Repressor, domain 2"/>
    <property type="match status" value="1"/>
</dbReference>
<organism evidence="4 5">
    <name type="scientific">Devosia rhizoryzae</name>
    <dbReference type="NCBI Taxonomy" id="2774137"/>
    <lineage>
        <taxon>Bacteria</taxon>
        <taxon>Pseudomonadati</taxon>
        <taxon>Pseudomonadota</taxon>
        <taxon>Alphaproteobacteria</taxon>
        <taxon>Hyphomicrobiales</taxon>
        <taxon>Devosiaceae</taxon>
        <taxon>Devosia</taxon>
    </lineage>
</organism>
<dbReference type="Pfam" id="PF17940">
    <property type="entry name" value="TetR_C_31"/>
    <property type="match status" value="1"/>
</dbReference>
<dbReference type="PROSITE" id="PS50977">
    <property type="entry name" value="HTH_TETR_2"/>
    <property type="match status" value="1"/>
</dbReference>
<reference evidence="4 5" key="1">
    <citation type="submission" date="2021-01" db="EMBL/GenBank/DDBJ databases">
        <title>Genome seq and assembly of Devosia sp. LEGU1.</title>
        <authorList>
            <person name="Chhetri G."/>
        </authorList>
    </citation>
    <scope>NUCLEOTIDE SEQUENCE [LARGE SCALE GENOMIC DNA]</scope>
    <source>
        <strain evidence="4 5">LEGU1</strain>
    </source>
</reference>
<evidence type="ECO:0000256" key="1">
    <source>
        <dbReference type="ARBA" id="ARBA00023125"/>
    </source>
</evidence>
<evidence type="ECO:0000256" key="2">
    <source>
        <dbReference type="PROSITE-ProRule" id="PRU00335"/>
    </source>
</evidence>
<evidence type="ECO:0000259" key="3">
    <source>
        <dbReference type="PROSITE" id="PS50977"/>
    </source>
</evidence>
<dbReference type="InterPro" id="IPR001647">
    <property type="entry name" value="HTH_TetR"/>
</dbReference>